<feature type="compositionally biased region" description="Basic and acidic residues" evidence="7">
    <location>
        <begin position="332"/>
        <end position="355"/>
    </location>
</feature>
<feature type="binding site" evidence="6">
    <location>
        <position position="90"/>
    </location>
    <ligand>
        <name>S-adenosyl-L-methionine</name>
        <dbReference type="ChEBI" id="CHEBI:59789"/>
    </ligand>
</feature>
<evidence type="ECO:0000256" key="2">
    <source>
        <dbReference type="ARBA" id="ARBA00022517"/>
    </source>
</evidence>
<evidence type="ECO:0000256" key="3">
    <source>
        <dbReference type="ARBA" id="ARBA00022552"/>
    </source>
</evidence>
<dbReference type="Pfam" id="PF04068">
    <property type="entry name" value="Fer4_RLI"/>
    <property type="match status" value="1"/>
</dbReference>
<dbReference type="GO" id="GO:0106388">
    <property type="term" value="F:rRNA small subunit aminocarboxypropyltransferase activity"/>
    <property type="evidence" value="ECO:0007669"/>
    <property type="project" value="UniProtKB-EC"/>
</dbReference>
<evidence type="ECO:0000256" key="1">
    <source>
        <dbReference type="ARBA" id="ARBA00022490"/>
    </source>
</evidence>
<evidence type="ECO:0000313" key="11">
    <source>
        <dbReference type="Proteomes" id="UP001519460"/>
    </source>
</evidence>
<feature type="binding site" evidence="6">
    <location>
        <position position="176"/>
    </location>
    <ligand>
        <name>S-adenosyl-L-methionine</name>
        <dbReference type="ChEBI" id="CHEBI:59789"/>
    </ligand>
</feature>
<dbReference type="Pfam" id="PF04034">
    <property type="entry name" value="Ribo_biogen_C"/>
    <property type="match status" value="1"/>
</dbReference>
<accession>A0ABD0LSL7</accession>
<dbReference type="GO" id="GO:0000455">
    <property type="term" value="P:enzyme-directed rRNA pseudouridine synthesis"/>
    <property type="evidence" value="ECO:0007669"/>
    <property type="project" value="UniProtKB-UniRule"/>
</dbReference>
<feature type="region of interest" description="Disordered" evidence="7">
    <location>
        <begin position="262"/>
        <end position="405"/>
    </location>
</feature>
<evidence type="ECO:0000259" key="9">
    <source>
        <dbReference type="Pfam" id="PF04068"/>
    </source>
</evidence>
<dbReference type="Proteomes" id="UP001519460">
    <property type="component" value="Unassembled WGS sequence"/>
</dbReference>
<gene>
    <name evidence="10" type="ORF">BaRGS_00006820</name>
</gene>
<dbReference type="AlphaFoldDB" id="A0ABD0LSL7"/>
<keyword evidence="3 6" id="KW-0698">rRNA processing</keyword>
<protein>
    <recommendedName>
        <fullName evidence="6">18S rRNA aminocarboxypropyltransferase</fullName>
        <ecNumber evidence="6">2.5.1.157</ecNumber>
    </recommendedName>
</protein>
<keyword evidence="2 6" id="KW-0690">Ribosome biogenesis</keyword>
<feature type="binding site" evidence="6">
    <location>
        <position position="138"/>
    </location>
    <ligand>
        <name>S-adenosyl-L-methionine</name>
        <dbReference type="ChEBI" id="CHEBI:59789"/>
    </ligand>
</feature>
<dbReference type="InterPro" id="IPR007177">
    <property type="entry name" value="Tsr3_C"/>
</dbReference>
<comment type="similarity">
    <text evidence="6">Belongs to the TDD superfamily. TSR3 family.</text>
</comment>
<feature type="region of interest" description="Disordered" evidence="7">
    <location>
        <begin position="1"/>
        <end position="40"/>
    </location>
</feature>
<evidence type="ECO:0000256" key="4">
    <source>
        <dbReference type="ARBA" id="ARBA00022679"/>
    </source>
</evidence>
<organism evidence="10 11">
    <name type="scientific">Batillaria attramentaria</name>
    <dbReference type="NCBI Taxonomy" id="370345"/>
    <lineage>
        <taxon>Eukaryota</taxon>
        <taxon>Metazoa</taxon>
        <taxon>Spiralia</taxon>
        <taxon>Lophotrochozoa</taxon>
        <taxon>Mollusca</taxon>
        <taxon>Gastropoda</taxon>
        <taxon>Caenogastropoda</taxon>
        <taxon>Sorbeoconcha</taxon>
        <taxon>Cerithioidea</taxon>
        <taxon>Batillariidae</taxon>
        <taxon>Batillaria</taxon>
    </lineage>
</organism>
<dbReference type="NCBIfam" id="NF002621">
    <property type="entry name" value="PRK02287.1"/>
    <property type="match status" value="1"/>
</dbReference>
<feature type="compositionally biased region" description="Acidic residues" evidence="7">
    <location>
        <begin position="279"/>
        <end position="299"/>
    </location>
</feature>
<dbReference type="EMBL" id="JACVVK020000028">
    <property type="protein sequence ID" value="KAK7502068.1"/>
    <property type="molecule type" value="Genomic_DNA"/>
</dbReference>
<comment type="caution">
    <text evidence="10">The sequence shown here is derived from an EMBL/GenBank/DDBJ whole genome shotgun (WGS) entry which is preliminary data.</text>
</comment>
<evidence type="ECO:0000256" key="7">
    <source>
        <dbReference type="SAM" id="MobiDB-lite"/>
    </source>
</evidence>
<evidence type="ECO:0000256" key="6">
    <source>
        <dbReference type="HAMAP-Rule" id="MF_03146"/>
    </source>
</evidence>
<feature type="compositionally biased region" description="Polar residues" evidence="7">
    <location>
        <begin position="386"/>
        <end position="405"/>
    </location>
</feature>
<feature type="domain" description="RNase L inhibitor RLI-like possible metal-binding" evidence="9">
    <location>
        <begin position="74"/>
        <end position="107"/>
    </location>
</feature>
<keyword evidence="4 6" id="KW-0808">Transferase</keyword>
<dbReference type="HAMAP" id="MF_01116">
    <property type="entry name" value="TSR3"/>
    <property type="match status" value="1"/>
</dbReference>
<evidence type="ECO:0000313" key="10">
    <source>
        <dbReference type="EMBL" id="KAK7502068.1"/>
    </source>
</evidence>
<name>A0ABD0LSL7_9CAEN</name>
<proteinExistence type="inferred from homology"/>
<keyword evidence="1" id="KW-0963">Cytoplasm</keyword>
<dbReference type="GO" id="GO:1904047">
    <property type="term" value="F:S-adenosyl-L-methionine binding"/>
    <property type="evidence" value="ECO:0007669"/>
    <property type="project" value="UniProtKB-UniRule"/>
</dbReference>
<evidence type="ECO:0000256" key="5">
    <source>
        <dbReference type="ARBA" id="ARBA00022691"/>
    </source>
</evidence>
<reference evidence="10 11" key="1">
    <citation type="journal article" date="2023" name="Sci. Data">
        <title>Genome assembly of the Korean intertidal mud-creeper Batillaria attramentaria.</title>
        <authorList>
            <person name="Patra A.K."/>
            <person name="Ho P.T."/>
            <person name="Jun S."/>
            <person name="Lee S.J."/>
            <person name="Kim Y."/>
            <person name="Won Y.J."/>
        </authorList>
    </citation>
    <scope>NUCLEOTIDE SEQUENCE [LARGE SCALE GENOMIC DNA]</scope>
    <source>
        <strain evidence="10">Wonlab-2016</strain>
    </source>
</reference>
<comment type="catalytic activity">
    <reaction evidence="6">
        <text>an N(1)-methylpseudouridine in rRNA + S-adenosyl-L-methionine = N(1)-methyl-N(3)-[(3S)-3-amino-3-carboxypropyl]pseudouridine in rRNA + S-methyl-5'-thioadenosine + H(+)</text>
        <dbReference type="Rhea" id="RHEA:63296"/>
        <dbReference type="Rhea" id="RHEA-COMP:11634"/>
        <dbReference type="Rhea" id="RHEA-COMP:16310"/>
        <dbReference type="ChEBI" id="CHEBI:15378"/>
        <dbReference type="ChEBI" id="CHEBI:17509"/>
        <dbReference type="ChEBI" id="CHEBI:59789"/>
        <dbReference type="ChEBI" id="CHEBI:74890"/>
        <dbReference type="ChEBI" id="CHEBI:146234"/>
        <dbReference type="EC" id="2.5.1.157"/>
    </reaction>
</comment>
<dbReference type="InterPro" id="IPR007209">
    <property type="entry name" value="RNaseL-inhib-like_metal-bd_dom"/>
</dbReference>
<sequence length="405" mass="45594">MGRSKQRGARGGSNRGPAWKRDRRTQHDSKFRERTDVDDSTENDDYGVVFLCHGEGACGGETESKDDKGQQLKVPLAMWDLEHCDPRKCTGRKLSRMGMVRCLRLNQHFPGIILSPAGTRPIAPQDREIVDQGGVAVIDCSWARLDDTPFARMKGGYLRLLPYLVATNPINYGRPWKLSCVEAFAASLWITGFSDQAEVLLAKFKWGSTFIHENRDLLDAYASCTTPEQITEVQNEHVQKMKEEQERNRDIDYLDIDTSLEVCNPNRMPRNYDLPPSDSDSEEESEEASEEDEKDEEAEAAARKILSTQTKDAGDAEESLERSLEYDEVLNLDEKGADFSDLHGDKEEASSDKQTDISSPSATLEKDKGTMDEQARDVQACDHMTDSSSQQEENTHQMQTLNLNT</sequence>
<evidence type="ECO:0000259" key="8">
    <source>
        <dbReference type="Pfam" id="PF04034"/>
    </source>
</evidence>
<feature type="compositionally biased region" description="Basic and acidic residues" evidence="7">
    <location>
        <begin position="25"/>
        <end position="37"/>
    </location>
</feature>
<comment type="function">
    <text evidence="6">Aminocarboxypropyltransferase that catalyzes the aminocarboxypropyl transfer on pseudouridine in 18S rRNA. It constitutes the last step in biosynthesis of the hypermodified N1-methyl-N3-(3-amino-3-carboxypropyl) pseudouridine (m1acp3-Psi).</text>
</comment>
<dbReference type="PANTHER" id="PTHR20426:SF0">
    <property type="entry name" value="18S RRNA AMINOCARBOXYPROPYLTRANSFERASE"/>
    <property type="match status" value="1"/>
</dbReference>
<keyword evidence="5 6" id="KW-0949">S-adenosyl-L-methionine</keyword>
<feature type="domain" description="16S/18S rRNA aminocarboxypropyltransferase Tsr3 C-terminal" evidence="8">
    <location>
        <begin position="112"/>
        <end position="237"/>
    </location>
</feature>
<keyword evidence="11" id="KW-1185">Reference proteome</keyword>
<feature type="binding site" evidence="6">
    <location>
        <position position="161"/>
    </location>
    <ligand>
        <name>S-adenosyl-L-methionine</name>
        <dbReference type="ChEBI" id="CHEBI:59789"/>
    </ligand>
</feature>
<dbReference type="PANTHER" id="PTHR20426">
    <property type="entry name" value="RIBOSOME BIOGENESIS PROTEIN TSR3 HOMOLOG"/>
    <property type="match status" value="1"/>
</dbReference>
<feature type="compositionally biased region" description="Basic and acidic residues" evidence="7">
    <location>
        <begin position="364"/>
        <end position="385"/>
    </location>
</feature>
<dbReference type="EC" id="2.5.1.157" evidence="6"/>
<dbReference type="InterPro" id="IPR022968">
    <property type="entry name" value="Tsr3-like"/>
</dbReference>